<dbReference type="PANTHER" id="PTHR35984:SF1">
    <property type="entry name" value="PERIPLASMIC SERINE PROTEASE"/>
    <property type="match status" value="1"/>
</dbReference>
<comment type="caution">
    <text evidence="1">The sequence shown here is derived from an EMBL/GenBank/DDBJ whole genome shotgun (WGS) entry which is preliminary data.</text>
</comment>
<dbReference type="GO" id="GO:0016020">
    <property type="term" value="C:membrane"/>
    <property type="evidence" value="ECO:0007669"/>
    <property type="project" value="InterPro"/>
</dbReference>
<dbReference type="PANTHER" id="PTHR35984">
    <property type="entry name" value="PERIPLASMIC SERINE PROTEASE"/>
    <property type="match status" value="1"/>
</dbReference>
<dbReference type="InterPro" id="IPR002825">
    <property type="entry name" value="Pept_S49_ser-pept_pro"/>
</dbReference>
<dbReference type="SUPFAM" id="SSF52096">
    <property type="entry name" value="ClpP/crotonase"/>
    <property type="match status" value="1"/>
</dbReference>
<dbReference type="InterPro" id="IPR029045">
    <property type="entry name" value="ClpP/crotonase-like_dom_sf"/>
</dbReference>
<proteinExistence type="predicted"/>
<feature type="non-terminal residue" evidence="1">
    <location>
        <position position="255"/>
    </location>
</feature>
<reference evidence="1" key="1">
    <citation type="submission" date="2013-08" db="EMBL/GenBank/DDBJ databases">
        <authorList>
            <person name="Mendez C."/>
            <person name="Richter M."/>
            <person name="Ferrer M."/>
            <person name="Sanchez J."/>
        </authorList>
    </citation>
    <scope>NUCLEOTIDE SEQUENCE</scope>
</reference>
<sequence>EQVAVLYDHLIEAGHQKKIDLFMYSRGGLTLAGFAAVNMLREFCDELSILVPYRAQSCATLIALGCDEIVMGRLGQLSPVDPAVNSPYNPPAPPMPGTPQGVTRLLPLSVEDVVAYANLARDEFKLKEEGSMVRVLESLASKVHPIALGSVQRSRQQIQMLATKLLALRSQKADDAQVKKIVQVLTRELGSHDYIISRREARDELGLPISLPSADFESIMWKLYKCYEKEMELAVPYNQEAVLGAEGQRSVVLRR</sequence>
<dbReference type="AlphaFoldDB" id="T0Y826"/>
<name>T0Y826_9ZZZZ</name>
<evidence type="ECO:0000313" key="1">
    <source>
        <dbReference type="EMBL" id="EQD29298.1"/>
    </source>
</evidence>
<dbReference type="EMBL" id="AUZZ01010569">
    <property type="protein sequence ID" value="EQD29298.1"/>
    <property type="molecule type" value="Genomic_DNA"/>
</dbReference>
<feature type="non-terminal residue" evidence="1">
    <location>
        <position position="1"/>
    </location>
</feature>
<dbReference type="Gene3D" id="3.90.226.10">
    <property type="entry name" value="2-enoyl-CoA Hydratase, Chain A, domain 1"/>
    <property type="match status" value="1"/>
</dbReference>
<accession>T0Y826</accession>
<protein>
    <submittedName>
        <fullName evidence="1">Protein containing DUF114</fullName>
    </submittedName>
</protein>
<reference evidence="1" key="2">
    <citation type="journal article" date="2014" name="ISME J.">
        <title>Microbial stratification in low pH oxic and suboxic macroscopic growths along an acid mine drainage.</title>
        <authorList>
            <person name="Mendez-Garcia C."/>
            <person name="Mesa V."/>
            <person name="Sprenger R.R."/>
            <person name="Richter M."/>
            <person name="Diez M.S."/>
            <person name="Solano J."/>
            <person name="Bargiela R."/>
            <person name="Golyshina O.V."/>
            <person name="Manteca A."/>
            <person name="Ramos J.L."/>
            <person name="Gallego J.R."/>
            <person name="Llorente I."/>
            <person name="Martins Dos Santos V.A."/>
            <person name="Jensen O.N."/>
            <person name="Pelaez A.I."/>
            <person name="Sanchez J."/>
            <person name="Ferrer M."/>
        </authorList>
    </citation>
    <scope>NUCLEOTIDE SEQUENCE</scope>
</reference>
<gene>
    <name evidence="1" type="ORF">B2A_14554</name>
</gene>
<dbReference type="Pfam" id="PF01972">
    <property type="entry name" value="SDH_protease"/>
    <property type="match status" value="1"/>
</dbReference>
<organism evidence="1">
    <name type="scientific">mine drainage metagenome</name>
    <dbReference type="NCBI Taxonomy" id="410659"/>
    <lineage>
        <taxon>unclassified sequences</taxon>
        <taxon>metagenomes</taxon>
        <taxon>ecological metagenomes</taxon>
    </lineage>
</organism>